<comment type="function">
    <text evidence="6">Methylates ribosomal protein L11.</text>
</comment>
<keyword evidence="7" id="KW-0687">Ribonucleoprotein</keyword>
<keyword evidence="5 6" id="KW-0949">S-adenosyl-L-methionine</keyword>
<keyword evidence="4 6" id="KW-0808">Transferase</keyword>
<dbReference type="EMBL" id="VDFM01000001">
    <property type="protein sequence ID" value="MQS51561.1"/>
    <property type="molecule type" value="Genomic_DNA"/>
</dbReference>
<evidence type="ECO:0000256" key="3">
    <source>
        <dbReference type="ARBA" id="ARBA00022603"/>
    </source>
</evidence>
<dbReference type="PANTHER" id="PTHR43648">
    <property type="entry name" value="ELECTRON TRANSFER FLAVOPROTEIN BETA SUBUNIT LYSINE METHYLTRANSFERASE"/>
    <property type="match status" value="1"/>
</dbReference>
<comment type="subcellular location">
    <subcellularLocation>
        <location evidence="6">Cytoplasm</location>
    </subcellularLocation>
</comment>
<name>A0A5P0ZES6_9LACO</name>
<dbReference type="Proteomes" id="UP000380386">
    <property type="component" value="Unassembled WGS sequence"/>
</dbReference>
<dbReference type="Gene3D" id="3.40.50.150">
    <property type="entry name" value="Vaccinia Virus protein VP39"/>
    <property type="match status" value="1"/>
</dbReference>
<feature type="binding site" evidence="6">
    <location>
        <position position="168"/>
    </location>
    <ligand>
        <name>S-adenosyl-L-methionine</name>
        <dbReference type="ChEBI" id="CHEBI:59789"/>
    </ligand>
</feature>
<keyword evidence="3 6" id="KW-0489">Methyltransferase</keyword>
<dbReference type="GO" id="GO:0005840">
    <property type="term" value="C:ribosome"/>
    <property type="evidence" value="ECO:0007669"/>
    <property type="project" value="UniProtKB-KW"/>
</dbReference>
<feature type="binding site" evidence="6">
    <location>
        <position position="189"/>
    </location>
    <ligand>
        <name>S-adenosyl-L-methionine</name>
        <dbReference type="ChEBI" id="CHEBI:59789"/>
    </ligand>
</feature>
<evidence type="ECO:0000256" key="1">
    <source>
        <dbReference type="ARBA" id="ARBA00009741"/>
    </source>
</evidence>
<comment type="catalytic activity">
    <reaction evidence="6">
        <text>L-lysyl-[protein] + 3 S-adenosyl-L-methionine = N(6),N(6),N(6)-trimethyl-L-lysyl-[protein] + 3 S-adenosyl-L-homocysteine + 3 H(+)</text>
        <dbReference type="Rhea" id="RHEA:54192"/>
        <dbReference type="Rhea" id="RHEA-COMP:9752"/>
        <dbReference type="Rhea" id="RHEA-COMP:13826"/>
        <dbReference type="ChEBI" id="CHEBI:15378"/>
        <dbReference type="ChEBI" id="CHEBI:29969"/>
        <dbReference type="ChEBI" id="CHEBI:57856"/>
        <dbReference type="ChEBI" id="CHEBI:59789"/>
        <dbReference type="ChEBI" id="CHEBI:61961"/>
    </reaction>
</comment>
<evidence type="ECO:0000256" key="6">
    <source>
        <dbReference type="HAMAP-Rule" id="MF_00735"/>
    </source>
</evidence>
<dbReference type="InterPro" id="IPR004498">
    <property type="entry name" value="Ribosomal_PrmA_MeTrfase"/>
</dbReference>
<dbReference type="SUPFAM" id="SSF53335">
    <property type="entry name" value="S-adenosyl-L-methionine-dependent methyltransferases"/>
    <property type="match status" value="1"/>
</dbReference>
<dbReference type="HAMAP" id="MF_00735">
    <property type="entry name" value="Methyltr_PrmA"/>
    <property type="match status" value="1"/>
</dbReference>
<comment type="caution">
    <text evidence="7">The sequence shown here is derived from an EMBL/GenBank/DDBJ whole genome shotgun (WGS) entry which is preliminary data.</text>
</comment>
<dbReference type="NCBIfam" id="TIGR00406">
    <property type="entry name" value="prmA"/>
    <property type="match status" value="1"/>
</dbReference>
<dbReference type="GO" id="GO:0032259">
    <property type="term" value="P:methylation"/>
    <property type="evidence" value="ECO:0007669"/>
    <property type="project" value="UniProtKB-KW"/>
</dbReference>
<accession>A0A5P0ZES6</accession>
<protein>
    <recommendedName>
        <fullName evidence="6">Ribosomal protein L11 methyltransferase</fullName>
        <shortName evidence="6">L11 Mtase</shortName>
        <ecNumber evidence="6">2.1.1.-</ecNumber>
    </recommendedName>
</protein>
<feature type="binding site" evidence="6">
    <location>
        <position position="211"/>
    </location>
    <ligand>
        <name>S-adenosyl-L-methionine</name>
        <dbReference type="ChEBI" id="CHEBI:59789"/>
    </ligand>
</feature>
<feature type="binding site" evidence="6">
    <location>
        <position position="254"/>
    </location>
    <ligand>
        <name>S-adenosyl-L-methionine</name>
        <dbReference type="ChEBI" id="CHEBI:59789"/>
    </ligand>
</feature>
<gene>
    <name evidence="6" type="primary">prmA</name>
    <name evidence="7" type="ORF">FHL02_00850</name>
</gene>
<organism evidence="7 8">
    <name type="scientific">Companilactobacillus mishanensis</name>
    <dbReference type="NCBI Taxonomy" id="2486008"/>
    <lineage>
        <taxon>Bacteria</taxon>
        <taxon>Bacillati</taxon>
        <taxon>Bacillota</taxon>
        <taxon>Bacilli</taxon>
        <taxon>Lactobacillales</taxon>
        <taxon>Lactobacillaceae</taxon>
        <taxon>Companilactobacillus</taxon>
    </lineage>
</organism>
<keyword evidence="2 6" id="KW-0963">Cytoplasm</keyword>
<evidence type="ECO:0000313" key="7">
    <source>
        <dbReference type="EMBL" id="MQS51561.1"/>
    </source>
</evidence>
<dbReference type="OrthoDB" id="9785995at2"/>
<keyword evidence="7" id="KW-0689">Ribosomal protein</keyword>
<evidence type="ECO:0000256" key="2">
    <source>
        <dbReference type="ARBA" id="ARBA00022490"/>
    </source>
</evidence>
<dbReference type="EC" id="2.1.1.-" evidence="6"/>
<evidence type="ECO:0000256" key="5">
    <source>
        <dbReference type="ARBA" id="ARBA00022691"/>
    </source>
</evidence>
<dbReference type="PANTHER" id="PTHR43648:SF1">
    <property type="entry name" value="ELECTRON TRANSFER FLAVOPROTEIN BETA SUBUNIT LYSINE METHYLTRANSFERASE"/>
    <property type="match status" value="1"/>
</dbReference>
<dbReference type="GO" id="GO:0016279">
    <property type="term" value="F:protein-lysine N-methyltransferase activity"/>
    <property type="evidence" value="ECO:0007669"/>
    <property type="project" value="RHEA"/>
</dbReference>
<evidence type="ECO:0000313" key="8">
    <source>
        <dbReference type="Proteomes" id="UP000380386"/>
    </source>
</evidence>
<comment type="similarity">
    <text evidence="1 6">Belongs to the methyltransferase superfamily. PrmA family.</text>
</comment>
<reference evidence="7 8" key="1">
    <citation type="journal article" date="2019" name="Syst. Appl. Microbiol.">
        <title>Polyphasic characterization of two novel Lactobacillus spp. isolated from blown salami packages: Description of Lactobacillus halodurans sp. nov. and Lactobacillus salsicarnum sp. nov.</title>
        <authorList>
            <person name="Schuster J.A."/>
            <person name="Klingl A."/>
            <person name="Vogel R.F."/>
            <person name="Ehrmann M.A."/>
        </authorList>
    </citation>
    <scope>NUCLEOTIDE SEQUENCE [LARGE SCALE GENOMIC DNA]</scope>
    <source>
        <strain evidence="7 8">TMW 1.2118</strain>
    </source>
</reference>
<evidence type="ECO:0000256" key="4">
    <source>
        <dbReference type="ARBA" id="ARBA00022679"/>
    </source>
</evidence>
<proteinExistence type="inferred from homology"/>
<dbReference type="InterPro" id="IPR050078">
    <property type="entry name" value="Ribosomal_L11_MeTrfase_PrmA"/>
</dbReference>
<dbReference type="GO" id="GO:0005737">
    <property type="term" value="C:cytoplasm"/>
    <property type="evidence" value="ECO:0007669"/>
    <property type="project" value="UniProtKB-SubCell"/>
</dbReference>
<dbReference type="PIRSF" id="PIRSF000401">
    <property type="entry name" value="RPL11_MTase"/>
    <property type="match status" value="1"/>
</dbReference>
<dbReference type="CDD" id="cd02440">
    <property type="entry name" value="AdoMet_MTases"/>
    <property type="match status" value="1"/>
</dbReference>
<dbReference type="AlphaFoldDB" id="A0A5P0ZES6"/>
<dbReference type="Pfam" id="PF06325">
    <property type="entry name" value="PrmA"/>
    <property type="match status" value="1"/>
</dbReference>
<sequence>MEDNYMKWQKISVEIPNDFDEEIISDVLMKVGAQGTEIIDNDDSSIQFEGEFGKYGEVYDKKPKLLFVTVNAYFSEDDFKPEFVENLKAEIDDLNNYGFDTSKINIKQTQMDDADWENNWKQYYHPVHLSRYLTVVPNWVDYQPKHDDEKLIVMDPGKSFGTGTHATTYTCMQALELILGDADSLYDVGTGSGILSIQARKLGVKDITAFDLDPEAVEAARENLKLNDDCTDIKVFENSLLDGVDGKVDVIVANILADIIMQFIPDIESHLNNDGFVVLSGIINEKEQMITDKLKDLGFGVLEVFHLQGWSTMIVKRIKDIEAQDGAILR</sequence>
<dbReference type="InterPro" id="IPR029063">
    <property type="entry name" value="SAM-dependent_MTases_sf"/>
</dbReference>